<sequence length="443" mass="48850">MTEIDLSRLPTGARGWSALVEWAAASDDRQERYFLELKSDADLNGKRDRHKVAKFVLGAANRDPVKAAKRFGGHAVMLLGVSAGVISGIAAFEAKDLEREVRKLTGADGPGWDFERVRVDDEHDVIAIIADPPTARIWPCLADGEGVFNGDIYLRGDGNTEKAKGIEVQAMLARLMASGEAPKLPEITVAIEGSAMGVQFDPKRVVSWVEDANDDYLRGIGSDRGDGPFGILATQGLMERRSETDFRRQIERWTTAAIADPASGLHDLAARIAVGIRVRVTNPEMRSLRDVRVDIEFDEPVRALDWEDPDRDDRAELFPDRPPEWGRDTLAYMLRDTHIAPFVPRDTDGLLQISQTSPAKLSLSLNLLRSKEARMTEEDDIVLVLFTEDESPEQLTARWQLTAGDVHDLLEGSLVVPVAHYDWRGPLANLLGDDDAQADAGAV</sequence>
<dbReference type="AlphaFoldDB" id="A0A7D4TEN7"/>
<reference evidence="1 2" key="1">
    <citation type="submission" date="2020-05" db="EMBL/GenBank/DDBJ databases">
        <title>Strain PA2F3 complete genome.</title>
        <authorList>
            <person name="Kim Y.-S."/>
            <person name="Kim S.-J."/>
            <person name="Jung H.-k."/>
            <person name="Kim S.-E."/>
            <person name="Kim K.-H."/>
        </authorList>
    </citation>
    <scope>NUCLEOTIDE SEQUENCE [LARGE SCALE GENOMIC DNA]</scope>
    <source>
        <strain evidence="1 2">PA2F3</strain>
    </source>
</reference>
<name>A0A7D4TEN7_9MICO</name>
<accession>A0A7D4TEN7</accession>
<evidence type="ECO:0000313" key="2">
    <source>
        <dbReference type="Proteomes" id="UP000502498"/>
    </source>
</evidence>
<dbReference type="Proteomes" id="UP000502498">
    <property type="component" value="Chromosome"/>
</dbReference>
<evidence type="ECO:0000313" key="1">
    <source>
        <dbReference type="EMBL" id="QKJ18940.1"/>
    </source>
</evidence>
<protein>
    <submittedName>
        <fullName evidence="1">Uncharacterized protein</fullName>
    </submittedName>
</protein>
<gene>
    <name evidence="1" type="ORF">HQM25_05795</name>
</gene>
<proteinExistence type="predicted"/>
<organism evidence="1 2">
    <name type="scientific">Microbacterium hominis</name>
    <dbReference type="NCBI Taxonomy" id="162426"/>
    <lineage>
        <taxon>Bacteria</taxon>
        <taxon>Bacillati</taxon>
        <taxon>Actinomycetota</taxon>
        <taxon>Actinomycetes</taxon>
        <taxon>Micrococcales</taxon>
        <taxon>Microbacteriaceae</taxon>
        <taxon>Microbacterium</taxon>
    </lineage>
</organism>
<dbReference type="RefSeq" id="WP_172989381.1">
    <property type="nucleotide sequence ID" value="NZ_CP054038.1"/>
</dbReference>
<dbReference type="EMBL" id="CP054038">
    <property type="protein sequence ID" value="QKJ18940.1"/>
    <property type="molecule type" value="Genomic_DNA"/>
</dbReference>